<dbReference type="InterPro" id="IPR016181">
    <property type="entry name" value="Acyl_CoA_acyltransferase"/>
</dbReference>
<dbReference type="EMBL" id="CP020465">
    <property type="protein sequence ID" value="ASP48001.1"/>
    <property type="molecule type" value="Genomic_DNA"/>
</dbReference>
<dbReference type="Proteomes" id="UP000202259">
    <property type="component" value="Chromosome"/>
</dbReference>
<sequence>MSIAENFNQHFHIQFANTKELKEEAFKIRYGVYSHELGWEAKNNLQMEIDECDDYAYHCLLKHRRTGTYAGCVRLIIPPIHEPELQLPFEKNFLHSARTDIIDSTKLARGSFGEISRLAVLSSFRRRKSENRKPFVMNDIEPEITFTEEEHRNFPNIAIGLYLASVTLSEICNHQDLFVIMEKRLHRGLFRIGLQFEKVGDTIDYHGKRAMYHLPREKFSANLKPELKELYDSISAELLLQQYIVPFSNAGCRL</sequence>
<dbReference type="NCBIfam" id="TIGR03694">
    <property type="entry name" value="exosort_acyl"/>
    <property type="match status" value="1"/>
</dbReference>
<keyword evidence="1" id="KW-0012">Acyltransferase</keyword>
<dbReference type="Gene3D" id="3.40.630.30">
    <property type="match status" value="1"/>
</dbReference>
<protein>
    <submittedName>
        <fullName evidence="1">PEP-CTERM/exosortase system-associated acyltransferase</fullName>
    </submittedName>
</protein>
<proteinExistence type="predicted"/>
<dbReference type="GO" id="GO:0016746">
    <property type="term" value="F:acyltransferase activity"/>
    <property type="evidence" value="ECO:0007669"/>
    <property type="project" value="UniProtKB-KW"/>
</dbReference>
<evidence type="ECO:0000313" key="2">
    <source>
        <dbReference type="Proteomes" id="UP000202259"/>
    </source>
</evidence>
<dbReference type="Pfam" id="PF13444">
    <property type="entry name" value="Acetyltransf_5"/>
    <property type="match status" value="1"/>
</dbReference>
<keyword evidence="1" id="KW-0808">Transferase</keyword>
<evidence type="ECO:0000313" key="1">
    <source>
        <dbReference type="EMBL" id="ASP48001.1"/>
    </source>
</evidence>
<organism evidence="1 2">
    <name type="scientific">Cognaticolwellia beringensis</name>
    <dbReference type="NCBI Taxonomy" id="1967665"/>
    <lineage>
        <taxon>Bacteria</taxon>
        <taxon>Pseudomonadati</taxon>
        <taxon>Pseudomonadota</taxon>
        <taxon>Gammaproteobacteria</taxon>
        <taxon>Alteromonadales</taxon>
        <taxon>Colwelliaceae</taxon>
        <taxon>Cognaticolwellia</taxon>
    </lineage>
</organism>
<dbReference type="OrthoDB" id="582214at2"/>
<name>A0A222G874_9GAMM</name>
<dbReference type="AlphaFoldDB" id="A0A222G874"/>
<reference evidence="1 2" key="1">
    <citation type="submission" date="2017-08" db="EMBL/GenBank/DDBJ databases">
        <title>Complete genome of Colwellia sp. NB097-1, a psychrophile bacterium ioslated from Bering Sea.</title>
        <authorList>
            <person name="Chen X."/>
        </authorList>
    </citation>
    <scope>NUCLEOTIDE SEQUENCE [LARGE SCALE GENOMIC DNA]</scope>
    <source>
        <strain evidence="1 2">NB097-1</strain>
    </source>
</reference>
<accession>A0A222G874</accession>
<dbReference type="SUPFAM" id="SSF55729">
    <property type="entry name" value="Acyl-CoA N-acyltransferases (Nat)"/>
    <property type="match status" value="1"/>
</dbReference>
<keyword evidence="2" id="KW-1185">Reference proteome</keyword>
<dbReference type="RefSeq" id="WP_081151131.1">
    <property type="nucleotide sequence ID" value="NZ_CP020465.1"/>
</dbReference>
<dbReference type="InterPro" id="IPR022484">
    <property type="entry name" value="PEP-CTERM/exosrtase_acylTfrase"/>
</dbReference>
<gene>
    <name evidence="1" type="ORF">B5D82_09665</name>
</gene>
<dbReference type="KEGG" id="cber:B5D82_09665"/>